<feature type="region of interest" description="Disordered" evidence="1">
    <location>
        <begin position="52"/>
        <end position="74"/>
    </location>
</feature>
<sequence>MPKKTSLLLFSPLSSKRLFYFDSIDTMYAKAILIALLASYVAAHGTVDPRAAAATGNPTVNVRQPAADPADGFGGAMPRARRNFGAAVEAQAEDSGI</sequence>
<evidence type="ECO:0000256" key="1">
    <source>
        <dbReference type="SAM" id="MobiDB-lite"/>
    </source>
</evidence>
<reference evidence="2 3" key="1">
    <citation type="submission" date="2017-04" db="EMBL/GenBank/DDBJ databases">
        <title>Draft genome sequence of Marssonina coronaria NL1: causal agent of apple blotch.</title>
        <authorList>
            <person name="Cheng Q."/>
        </authorList>
    </citation>
    <scope>NUCLEOTIDE SEQUENCE [LARGE SCALE GENOMIC DNA]</scope>
    <source>
        <strain evidence="2 3">NL1</strain>
    </source>
</reference>
<dbReference type="AlphaFoldDB" id="A0A218YTM0"/>
<dbReference type="InParanoid" id="A0A218YTM0"/>
<organism evidence="2 3">
    <name type="scientific">Diplocarpon coronariae</name>
    <dbReference type="NCBI Taxonomy" id="2795749"/>
    <lineage>
        <taxon>Eukaryota</taxon>
        <taxon>Fungi</taxon>
        <taxon>Dikarya</taxon>
        <taxon>Ascomycota</taxon>
        <taxon>Pezizomycotina</taxon>
        <taxon>Leotiomycetes</taxon>
        <taxon>Helotiales</taxon>
        <taxon>Drepanopezizaceae</taxon>
        <taxon>Diplocarpon</taxon>
    </lineage>
</organism>
<evidence type="ECO:0000313" key="2">
    <source>
        <dbReference type="EMBL" id="OWO97873.1"/>
    </source>
</evidence>
<name>A0A218YTM0_9HELO</name>
<dbReference type="Proteomes" id="UP000242519">
    <property type="component" value="Unassembled WGS sequence"/>
</dbReference>
<protein>
    <submittedName>
        <fullName evidence="2">Uncharacterized protein</fullName>
    </submittedName>
</protein>
<accession>A0A218YTM0</accession>
<proteinExistence type="predicted"/>
<keyword evidence="3" id="KW-1185">Reference proteome</keyword>
<dbReference type="EMBL" id="MZNU01000419">
    <property type="protein sequence ID" value="OWO97873.1"/>
    <property type="molecule type" value="Genomic_DNA"/>
</dbReference>
<gene>
    <name evidence="2" type="ORF">B2J93_7670</name>
</gene>
<evidence type="ECO:0000313" key="3">
    <source>
        <dbReference type="Proteomes" id="UP000242519"/>
    </source>
</evidence>
<comment type="caution">
    <text evidence="2">The sequence shown here is derived from an EMBL/GenBank/DDBJ whole genome shotgun (WGS) entry which is preliminary data.</text>
</comment>